<protein>
    <submittedName>
        <fullName evidence="1">Uncharacterized protein</fullName>
    </submittedName>
</protein>
<name>A0A3D9ZC04_9HYPH</name>
<comment type="caution">
    <text evidence="1">The sequence shown here is derived from an EMBL/GenBank/DDBJ whole genome shotgun (WGS) entry which is preliminary data.</text>
</comment>
<sequence>MHLPFNDDRLWHSSLITILPPLRQVKWEAGRRFTGVFAAPDFKAP</sequence>
<dbReference type="EMBL" id="QUMO01000001">
    <property type="protein sequence ID" value="REF89006.1"/>
    <property type="molecule type" value="Genomic_DNA"/>
</dbReference>
<dbReference type="AlphaFoldDB" id="A0A3D9ZC04"/>
<evidence type="ECO:0000313" key="1">
    <source>
        <dbReference type="EMBL" id="REF89006.1"/>
    </source>
</evidence>
<organism evidence="1 2">
    <name type="scientific">Methylovirgula ligni</name>
    <dbReference type="NCBI Taxonomy" id="569860"/>
    <lineage>
        <taxon>Bacteria</taxon>
        <taxon>Pseudomonadati</taxon>
        <taxon>Pseudomonadota</taxon>
        <taxon>Alphaproteobacteria</taxon>
        <taxon>Hyphomicrobiales</taxon>
        <taxon>Beijerinckiaceae</taxon>
        <taxon>Methylovirgula</taxon>
    </lineage>
</organism>
<gene>
    <name evidence="1" type="ORF">DES32_0220</name>
</gene>
<accession>A0A3D9ZC04</accession>
<dbReference type="Proteomes" id="UP000256900">
    <property type="component" value="Unassembled WGS sequence"/>
</dbReference>
<evidence type="ECO:0000313" key="2">
    <source>
        <dbReference type="Proteomes" id="UP000256900"/>
    </source>
</evidence>
<keyword evidence="2" id="KW-1185">Reference proteome</keyword>
<proteinExistence type="predicted"/>
<reference evidence="1 2" key="1">
    <citation type="submission" date="2018-08" db="EMBL/GenBank/DDBJ databases">
        <title>Genomic Encyclopedia of Type Strains, Phase IV (KMG-IV): sequencing the most valuable type-strain genomes for metagenomic binning, comparative biology and taxonomic classification.</title>
        <authorList>
            <person name="Goeker M."/>
        </authorList>
    </citation>
    <scope>NUCLEOTIDE SEQUENCE [LARGE SCALE GENOMIC DNA]</scope>
    <source>
        <strain evidence="1 2">BW863</strain>
    </source>
</reference>